<feature type="transmembrane region" description="Helical" evidence="6">
    <location>
        <begin position="88"/>
        <end position="111"/>
    </location>
</feature>
<evidence type="ECO:0000256" key="2">
    <source>
        <dbReference type="ARBA" id="ARBA00022475"/>
    </source>
</evidence>
<evidence type="ECO:0000256" key="5">
    <source>
        <dbReference type="ARBA" id="ARBA00023136"/>
    </source>
</evidence>
<evidence type="ECO:0000256" key="6">
    <source>
        <dbReference type="SAM" id="Phobius"/>
    </source>
</evidence>
<feature type="transmembrane region" description="Helical" evidence="6">
    <location>
        <begin position="216"/>
        <end position="237"/>
    </location>
</feature>
<dbReference type="RefSeq" id="WP_257560313.1">
    <property type="nucleotide sequence ID" value="NZ_JANKBY010000056.1"/>
</dbReference>
<keyword evidence="4 6" id="KW-1133">Transmembrane helix</keyword>
<comment type="subcellular location">
    <subcellularLocation>
        <location evidence="1">Cell membrane</location>
        <topology evidence="1">Multi-pass membrane protein</topology>
    </subcellularLocation>
</comment>
<reference evidence="7" key="1">
    <citation type="submission" date="2022-07" db="EMBL/GenBank/DDBJ databases">
        <title>Enhanced cultured diversity of the mouse gut microbiota enables custom-made synthetic communities.</title>
        <authorList>
            <person name="Afrizal A."/>
        </authorList>
    </citation>
    <scope>NUCLEOTIDE SEQUENCE</scope>
    <source>
        <strain evidence="7">DSM 29186</strain>
    </source>
</reference>
<feature type="transmembrane region" description="Helical" evidence="6">
    <location>
        <begin position="329"/>
        <end position="354"/>
    </location>
</feature>
<comment type="caution">
    <text evidence="7">The sequence shown here is derived from an EMBL/GenBank/DDBJ whole genome shotgun (WGS) entry which is preliminary data.</text>
</comment>
<dbReference type="PANTHER" id="PTHR30250">
    <property type="entry name" value="PST FAMILY PREDICTED COLANIC ACID TRANSPORTER"/>
    <property type="match status" value="1"/>
</dbReference>
<keyword evidence="5 6" id="KW-0472">Membrane</keyword>
<dbReference type="InterPro" id="IPR050833">
    <property type="entry name" value="Poly_Biosynth_Transport"/>
</dbReference>
<feature type="transmembrane region" description="Helical" evidence="6">
    <location>
        <begin position="366"/>
        <end position="384"/>
    </location>
</feature>
<dbReference type="InterPro" id="IPR002797">
    <property type="entry name" value="Polysacc_synth"/>
</dbReference>
<feature type="transmembrane region" description="Helical" evidence="6">
    <location>
        <begin position="422"/>
        <end position="439"/>
    </location>
</feature>
<feature type="transmembrane region" description="Helical" evidence="6">
    <location>
        <begin position="51"/>
        <end position="67"/>
    </location>
</feature>
<feature type="transmembrane region" description="Helical" evidence="6">
    <location>
        <begin position="390"/>
        <end position="410"/>
    </location>
</feature>
<feature type="transmembrane region" description="Helical" evidence="6">
    <location>
        <begin position="297"/>
        <end position="317"/>
    </location>
</feature>
<dbReference type="Proteomes" id="UP001140817">
    <property type="component" value="Unassembled WGS sequence"/>
</dbReference>
<proteinExistence type="predicted"/>
<organism evidence="7 8">
    <name type="scientific">Terrisporobacter muris</name>
    <dbReference type="NCBI Taxonomy" id="2963284"/>
    <lineage>
        <taxon>Bacteria</taxon>
        <taxon>Bacillati</taxon>
        <taxon>Bacillota</taxon>
        <taxon>Clostridia</taxon>
        <taxon>Peptostreptococcales</taxon>
        <taxon>Peptostreptococcaceae</taxon>
        <taxon>Terrisporobacter</taxon>
    </lineage>
</organism>
<evidence type="ECO:0000313" key="8">
    <source>
        <dbReference type="Proteomes" id="UP001140817"/>
    </source>
</evidence>
<dbReference type="Pfam" id="PF01943">
    <property type="entry name" value="Polysacc_synt"/>
    <property type="match status" value="1"/>
</dbReference>
<sequence>MAYKADSIFKNQFFNFSMQILNLIFPLLAIPYTTRLFGPEILGEVNFANSIVQYFVLIAAAGIPVYATREIAKARDDASLLRKKFKEFTILQTVFTIVSLIAYIVIILFLPRLRANIYIYLFLGLQIFANAFDFVWFLQGIEKYRYAAIATFVSKLMNVVLIFALLRNRSDYYIYAFIIGITLLINSIIKMIFTIKLLKNFEAQKSLEINFNSIKMHVYAILVFFLSNVATKVYTAMDQTMLGMLDSTESVGYYSMSIRLEKVILTFVTSIAVVMIPRISNSIKNNNIKDVKKYIGMSVNIVYLIAIPAIFGILAIGEEIIPIFLGKEFLQSISIFKMVSLLLLIIGLSNVFGMQVMIPYGKEKKFTLILSLAALANFIINLILIPRLSYFGATYATIFAELIVTVWMYFEVKKLVGHIPEIFRPWKMLIPSVLFYLIIKFVIKNMITSDILVILVSVPVAGIVYGVGLILLKEKITMNVLNKIFGKLKKKHA</sequence>
<name>A0A9X2MA90_9FIRM</name>
<dbReference type="AlphaFoldDB" id="A0A9X2MA90"/>
<feature type="transmembrane region" description="Helical" evidence="6">
    <location>
        <begin position="451"/>
        <end position="472"/>
    </location>
</feature>
<feature type="transmembrane region" description="Helical" evidence="6">
    <location>
        <begin position="172"/>
        <end position="195"/>
    </location>
</feature>
<dbReference type="EMBL" id="JANKBY010000056">
    <property type="protein sequence ID" value="MCR1822458.1"/>
    <property type="molecule type" value="Genomic_DNA"/>
</dbReference>
<protein>
    <submittedName>
        <fullName evidence="7">Flippase</fullName>
    </submittedName>
</protein>
<dbReference type="CDD" id="cd13128">
    <property type="entry name" value="MATE_Wzx_like"/>
    <property type="match status" value="1"/>
</dbReference>
<feature type="transmembrane region" description="Helical" evidence="6">
    <location>
        <begin position="146"/>
        <end position="166"/>
    </location>
</feature>
<evidence type="ECO:0000313" key="7">
    <source>
        <dbReference type="EMBL" id="MCR1822458.1"/>
    </source>
</evidence>
<evidence type="ECO:0000256" key="3">
    <source>
        <dbReference type="ARBA" id="ARBA00022692"/>
    </source>
</evidence>
<feature type="transmembrane region" description="Helical" evidence="6">
    <location>
        <begin position="257"/>
        <end position="276"/>
    </location>
</feature>
<evidence type="ECO:0000256" key="4">
    <source>
        <dbReference type="ARBA" id="ARBA00022989"/>
    </source>
</evidence>
<dbReference type="GO" id="GO:0005886">
    <property type="term" value="C:plasma membrane"/>
    <property type="evidence" value="ECO:0007669"/>
    <property type="project" value="UniProtKB-SubCell"/>
</dbReference>
<keyword evidence="2" id="KW-1003">Cell membrane</keyword>
<accession>A0A9X2MA90</accession>
<evidence type="ECO:0000256" key="1">
    <source>
        <dbReference type="ARBA" id="ARBA00004651"/>
    </source>
</evidence>
<keyword evidence="8" id="KW-1185">Reference proteome</keyword>
<keyword evidence="3 6" id="KW-0812">Transmembrane</keyword>
<gene>
    <name evidence="7" type="ORF">NSA58_06630</name>
</gene>
<dbReference type="PANTHER" id="PTHR30250:SF11">
    <property type="entry name" value="O-ANTIGEN TRANSPORTER-RELATED"/>
    <property type="match status" value="1"/>
</dbReference>
<feature type="transmembrane region" description="Helical" evidence="6">
    <location>
        <begin position="12"/>
        <end position="31"/>
    </location>
</feature>
<feature type="transmembrane region" description="Helical" evidence="6">
    <location>
        <begin position="117"/>
        <end position="139"/>
    </location>
</feature>